<dbReference type="InterPro" id="IPR003343">
    <property type="entry name" value="Big_2"/>
</dbReference>
<feature type="domain" description="BIG2" evidence="1">
    <location>
        <begin position="1301"/>
        <end position="1386"/>
    </location>
</feature>
<dbReference type="RefSeq" id="WP_148298889.1">
    <property type="nucleotide sequence ID" value="NZ_BAVZ01000032.1"/>
</dbReference>
<organism evidence="2 3">
    <name type="scientific">Paenibacillus pini JCM 16418</name>
    <dbReference type="NCBI Taxonomy" id="1236976"/>
    <lineage>
        <taxon>Bacteria</taxon>
        <taxon>Bacillati</taxon>
        <taxon>Bacillota</taxon>
        <taxon>Bacilli</taxon>
        <taxon>Bacillales</taxon>
        <taxon>Paenibacillaceae</taxon>
        <taxon>Paenibacillus</taxon>
    </lineage>
</organism>
<dbReference type="Pfam" id="PF02368">
    <property type="entry name" value="Big_2"/>
    <property type="match status" value="2"/>
</dbReference>
<dbReference type="Proteomes" id="UP000019364">
    <property type="component" value="Unassembled WGS sequence"/>
</dbReference>
<feature type="domain" description="BIG2" evidence="1">
    <location>
        <begin position="446"/>
        <end position="533"/>
    </location>
</feature>
<feature type="domain" description="BIG2" evidence="1">
    <location>
        <begin position="826"/>
        <end position="911"/>
    </location>
</feature>
<name>W7YIH5_9BACL</name>
<proteinExistence type="predicted"/>
<feature type="domain" description="BIG2" evidence="1">
    <location>
        <begin position="351"/>
        <end position="438"/>
    </location>
</feature>
<feature type="domain" description="BIG2" evidence="1">
    <location>
        <begin position="731"/>
        <end position="818"/>
    </location>
</feature>
<feature type="domain" description="BIG2" evidence="1">
    <location>
        <begin position="541"/>
        <end position="628"/>
    </location>
</feature>
<reference evidence="2 3" key="1">
    <citation type="journal article" date="2014" name="Genome Announc.">
        <title>Draft Genome Sequence of Paenibacillus pini JCM 16418T, Isolated from the Rhizosphere of Pine Tree.</title>
        <authorList>
            <person name="Yuki M."/>
            <person name="Oshima K."/>
            <person name="Suda W."/>
            <person name="Oshida Y."/>
            <person name="Kitamura K."/>
            <person name="Iida Y."/>
            <person name="Hattori M."/>
            <person name="Ohkuma M."/>
        </authorList>
    </citation>
    <scope>NUCLEOTIDE SEQUENCE [LARGE SCALE GENOMIC DNA]</scope>
    <source>
        <strain evidence="2 3">JCM 16418</strain>
    </source>
</reference>
<feature type="domain" description="BIG2" evidence="1">
    <location>
        <begin position="1396"/>
        <end position="1481"/>
    </location>
</feature>
<evidence type="ECO:0000313" key="3">
    <source>
        <dbReference type="Proteomes" id="UP000019364"/>
    </source>
</evidence>
<dbReference type="InterPro" id="IPR008964">
    <property type="entry name" value="Invasin/intimin_cell_adhesion"/>
</dbReference>
<dbReference type="EMBL" id="BAVZ01000032">
    <property type="protein sequence ID" value="GAF10695.1"/>
    <property type="molecule type" value="Genomic_DNA"/>
</dbReference>
<feature type="domain" description="BIG2" evidence="1">
    <location>
        <begin position="71"/>
        <end position="157"/>
    </location>
</feature>
<feature type="domain" description="BIG2" evidence="1">
    <location>
        <begin position="256"/>
        <end position="342"/>
    </location>
</feature>
<gene>
    <name evidence="2" type="ORF">JCM16418_4914</name>
</gene>
<dbReference type="SMART" id="SM00635">
    <property type="entry name" value="BID_2"/>
    <property type="match status" value="15"/>
</dbReference>
<comment type="caution">
    <text evidence="2">The sequence shown here is derived from an EMBL/GenBank/DDBJ whole genome shotgun (WGS) entry which is preliminary data.</text>
</comment>
<dbReference type="OrthoDB" id="2348975at2"/>
<protein>
    <submittedName>
        <fullName evidence="2">Ig domain protein</fullName>
    </submittedName>
</protein>
<accession>W7YIH5</accession>
<feature type="domain" description="BIG2" evidence="1">
    <location>
        <begin position="1206"/>
        <end position="1293"/>
    </location>
</feature>
<sequence>MLAYSNDLVEPVDITNDALTKYTSSNTELLTVNTQGLIQVPANVKSGYATVEVTYGNVRKVVVIKINGGNTDSYLEVSPLLINMSSGKSQQIKVVEVNDGARKDVTNSSSGITYTSTDSSIVTVTPDGLISAISEDQQGTFYINVNYKGLNAKTTVKITKPTVKSLSISPLQETLSLSNNKLQLVLKAFMTDGTTKDVTVGSEGTKYTSSDPKRATVDANGLVSIPPDAITGKVIIKATNNNLIAQTSLTIDGNPELTGIQIVPESLTMYPGGTKKLQVLAKYSNDTTKDITAGSSGVVYTSSVPAQAGVSVDGEVTVPANANLGTAVVTVKYDVLKATVVLNVVKDITNDIQSIVVSPDVLTLMPGDIQQLKVTATMGDNRLKDITASSEGTIYTSSIVSQAIVDTEGKISIAKDAVEGTVVITAKNGTFQSKSVITIANNPAKEMKSIAVTPSTVSLSAGKTQQLVVAATMGDGTKKDITASSEGTVYTSSIPERAVVNAEGIITIPSNASLGTVVITAKNGKLQSTVTVTVGPDPATQIKSLTITPSAVTLSAEDTQQLTVNAVMGDDSLVDLTSSSKGTTYISSSTEQVTVDTEGKITIAKLSTAGTVVITAKNGTLQSKSIISIVNNPAKEIKSIAATPSTVNLSAGKTQQIVVTATMGDGTKKDITASSEGTVYTSSIPERAIVNAEGNITIPSNASLGTVVITAKTGKLQSTVIVTVGPDPATQIKSLAITPSAPTLSAEDTLQLTVNAVMGDDSLVDLTGSSKGTTYTSSNTEQATVDAEGKITIAKFATAGTVVITAKNGTLQSKSVISIVNNPAKEIKSIAVSPSTVTLSAGKTQQLVVTATMGDGKKKDMTASSEGTVYTSSNTARATVANEGLITIPSSATLGTVTITAKIGTFQSVVNLTVGKDPATEIKSLAVSPSTVTLSAEDMQQLTVNAVMGDDSLVDLTSSSKGTTYTSSIPEQATVDAEGKITIAKFATAGTVVITAKNGTLQSKSVISIVNNPAKEIKSIAVSPSTVTLSAGKTQQLVVTATMGDGKKKDMTASSEGTLYTSSNTARATVDTEGKITIPSSATLGTVTITAKIGTFQSVVNLTVGKDPATEIKSITVTPSTVTLSAEDIQQLTVNAVMGDDSLVDLTSSSKGTTYISSNTTQATVDAEGKITIAKFATAGTVVITAKNGTLQSKSVISIVNNPAKEIKSIVVSPSTVALSAGKTQQLVVTATMGDGKKKDMTASSEGTLYTSSNTARAIVDTEGKITIPSSATLGTVTITAKIGTLQSSVSVTVGQDPATEVRSIAITPSTVNLPTGGMLLLVVNAVMGDGSLKDISGSAKGTIYTSSIPERAVVDAEGNLSIPSNATLGTVVITAKNGTFKSTVTVTVSKDPATEMRSISITPSAVSLSAGSTRQLIVTATMEDDSLKDVTASTKGTVYTSSNTNYVVVNAEGLITIPSSTPAGTVTITAKNGTLKTVSVITITN</sequence>
<evidence type="ECO:0000259" key="1">
    <source>
        <dbReference type="SMART" id="SM00635"/>
    </source>
</evidence>
<dbReference type="eggNOG" id="COG5492">
    <property type="taxonomic scope" value="Bacteria"/>
</dbReference>
<feature type="domain" description="BIG2" evidence="1">
    <location>
        <begin position="636"/>
        <end position="723"/>
    </location>
</feature>
<evidence type="ECO:0000313" key="2">
    <source>
        <dbReference type="EMBL" id="GAF10695.1"/>
    </source>
</evidence>
<feature type="domain" description="BIG2" evidence="1">
    <location>
        <begin position="1111"/>
        <end position="1198"/>
    </location>
</feature>
<dbReference type="STRING" id="1236976.JCM16418_4914"/>
<feature type="domain" description="BIG2" evidence="1">
    <location>
        <begin position="1016"/>
        <end position="1101"/>
    </location>
</feature>
<dbReference type="Gene3D" id="2.60.40.1080">
    <property type="match status" value="15"/>
</dbReference>
<feature type="domain" description="BIG2" evidence="1">
    <location>
        <begin position="921"/>
        <end position="1008"/>
    </location>
</feature>
<keyword evidence="3" id="KW-1185">Reference proteome</keyword>
<dbReference type="SUPFAM" id="SSF49373">
    <property type="entry name" value="Invasin/intimin cell-adhesion fragments"/>
    <property type="match status" value="8"/>
</dbReference>
<feature type="domain" description="BIG2" evidence="1">
    <location>
        <begin position="162"/>
        <end position="248"/>
    </location>
</feature>